<dbReference type="Gene3D" id="3.40.50.300">
    <property type="entry name" value="P-loop containing nucleotide triphosphate hydrolases"/>
    <property type="match status" value="1"/>
</dbReference>
<evidence type="ECO:0000256" key="1">
    <source>
        <dbReference type="ARBA" id="ARBA00004651"/>
    </source>
</evidence>
<gene>
    <name evidence="7" type="ORF">C7B77_08120</name>
</gene>
<dbReference type="PROSITE" id="PS50929">
    <property type="entry name" value="ABC_TM1F"/>
    <property type="match status" value="1"/>
</dbReference>
<evidence type="ECO:0000256" key="3">
    <source>
        <dbReference type="ARBA" id="ARBA00022989"/>
    </source>
</evidence>
<dbReference type="GO" id="GO:0005524">
    <property type="term" value="F:ATP binding"/>
    <property type="evidence" value="ECO:0007669"/>
    <property type="project" value="InterPro"/>
</dbReference>
<dbReference type="GO" id="GO:0016887">
    <property type="term" value="F:ATP hydrolysis activity"/>
    <property type="evidence" value="ECO:0007669"/>
    <property type="project" value="InterPro"/>
</dbReference>
<reference evidence="7 8" key="1">
    <citation type="submission" date="2018-03" db="EMBL/GenBank/DDBJ databases">
        <title>The ancient ancestry and fast evolution of plastids.</title>
        <authorList>
            <person name="Moore K.R."/>
            <person name="Magnabosco C."/>
            <person name="Momper L."/>
            <person name="Gold D.A."/>
            <person name="Bosak T."/>
            <person name="Fournier G.P."/>
        </authorList>
    </citation>
    <scope>NUCLEOTIDE SEQUENCE [LARGE SCALE GENOMIC DNA]</scope>
    <source>
        <strain evidence="7 8">CCALA 037</strain>
    </source>
</reference>
<evidence type="ECO:0000313" key="8">
    <source>
        <dbReference type="Proteomes" id="UP000238937"/>
    </source>
</evidence>
<keyword evidence="4 5" id="KW-0472">Membrane</keyword>
<feature type="transmembrane region" description="Helical" evidence="5">
    <location>
        <begin position="266"/>
        <end position="289"/>
    </location>
</feature>
<dbReference type="Pfam" id="PF00005">
    <property type="entry name" value="ABC_tran"/>
    <property type="match status" value="1"/>
</dbReference>
<comment type="subcellular location">
    <subcellularLocation>
        <location evidence="1">Cell membrane</location>
        <topology evidence="1">Multi-pass membrane protein</topology>
    </subcellularLocation>
</comment>
<dbReference type="EMBL" id="PVWO01000073">
    <property type="protein sequence ID" value="PSB57506.1"/>
    <property type="molecule type" value="Genomic_DNA"/>
</dbReference>
<dbReference type="OrthoDB" id="9762790at2"/>
<dbReference type="PANTHER" id="PTHR43394">
    <property type="entry name" value="ATP-DEPENDENT PERMEASE MDL1, MITOCHONDRIAL"/>
    <property type="match status" value="1"/>
</dbReference>
<dbReference type="SUPFAM" id="SSF52540">
    <property type="entry name" value="P-loop containing nucleoside triphosphate hydrolases"/>
    <property type="match status" value="1"/>
</dbReference>
<comment type="caution">
    <text evidence="7">The sequence shown here is derived from an EMBL/GenBank/DDBJ whole genome shotgun (WGS) entry which is preliminary data.</text>
</comment>
<feature type="domain" description="ABC transmembrane type-1" evidence="6">
    <location>
        <begin position="151"/>
        <end position="327"/>
    </location>
</feature>
<evidence type="ECO:0000256" key="2">
    <source>
        <dbReference type="ARBA" id="ARBA00022692"/>
    </source>
</evidence>
<dbReference type="InterPro" id="IPR036640">
    <property type="entry name" value="ABC1_TM_sf"/>
</dbReference>
<evidence type="ECO:0000256" key="4">
    <source>
        <dbReference type="ARBA" id="ARBA00023136"/>
    </source>
</evidence>
<feature type="transmembrane region" description="Helical" evidence="5">
    <location>
        <begin position="154"/>
        <end position="172"/>
    </location>
</feature>
<dbReference type="GO" id="GO:0005886">
    <property type="term" value="C:plasma membrane"/>
    <property type="evidence" value="ECO:0007669"/>
    <property type="project" value="UniProtKB-SubCell"/>
</dbReference>
<dbReference type="GO" id="GO:0015421">
    <property type="term" value="F:ABC-type oligopeptide transporter activity"/>
    <property type="evidence" value="ECO:0007669"/>
    <property type="project" value="TreeGrafter"/>
</dbReference>
<dbReference type="InterPro" id="IPR011527">
    <property type="entry name" value="ABC1_TM_dom"/>
</dbReference>
<feature type="transmembrane region" description="Helical" evidence="5">
    <location>
        <begin position="178"/>
        <end position="201"/>
    </location>
</feature>
<protein>
    <recommendedName>
        <fullName evidence="6">ABC transmembrane type-1 domain-containing protein</fullName>
    </recommendedName>
</protein>
<accession>A0A2T1GIF1</accession>
<dbReference type="InterPro" id="IPR027417">
    <property type="entry name" value="P-loop_NTPase"/>
</dbReference>
<keyword evidence="3 5" id="KW-1133">Transmembrane helix</keyword>
<keyword evidence="2 5" id="KW-0812">Transmembrane</keyword>
<evidence type="ECO:0000259" key="6">
    <source>
        <dbReference type="PROSITE" id="PS50929"/>
    </source>
</evidence>
<feature type="transmembrane region" description="Helical" evidence="5">
    <location>
        <begin position="18"/>
        <end position="39"/>
    </location>
</feature>
<dbReference type="InterPro" id="IPR003439">
    <property type="entry name" value="ABC_transporter-like_ATP-bd"/>
</dbReference>
<dbReference type="InterPro" id="IPR039421">
    <property type="entry name" value="Type_1_exporter"/>
</dbReference>
<organism evidence="7 8">
    <name type="scientific">Chamaesiphon polymorphus CCALA 037</name>
    <dbReference type="NCBI Taxonomy" id="2107692"/>
    <lineage>
        <taxon>Bacteria</taxon>
        <taxon>Bacillati</taxon>
        <taxon>Cyanobacteriota</taxon>
        <taxon>Cyanophyceae</taxon>
        <taxon>Gomontiellales</taxon>
        <taxon>Chamaesiphonaceae</taxon>
        <taxon>Chamaesiphon</taxon>
    </lineage>
</organism>
<sequence length="417" mass="46755">MTPLQPAKISIYQTFKQIILIICKAAPFELASLIFLSIITGSGPSVSLFFNKIVIDETIDLATKKSPDVFNTLLSEPKLLFGLAFMLIINILVDSLRPVNNIILPTLKDGVEGFIKSKVTSKVAHFNDLALFETPYLLNILKLAERGMKNIPEFIYLVVEIIIGILILIPSVALSISILWWIPLLLVLSSIPSQIVSTIYIKKSWSLEETQADSVRLMDIYTSLMLSEAYAKEIRLFSLQYLLTEKWKAIYYSLYQKMKNLRWRGAVLSFFWSLIEGIGIVIPYIYITIGVIEGSYSIGDLALYSGLILQIRIGMRLVLNSSNNIYSIILSVSPIFDLLSLEPSITDGDRSIIDERVRVSDRGIQIKGLTFTYPGGDRPTLQDINLNIRPGEMLVLVGENGSGKTTLAKLLCRFYDP</sequence>
<dbReference type="PANTHER" id="PTHR43394:SF1">
    <property type="entry name" value="ATP-BINDING CASSETTE SUB-FAMILY B MEMBER 10, MITOCHONDRIAL"/>
    <property type="match status" value="1"/>
</dbReference>
<dbReference type="AlphaFoldDB" id="A0A2T1GIF1"/>
<evidence type="ECO:0000313" key="7">
    <source>
        <dbReference type="EMBL" id="PSB57506.1"/>
    </source>
</evidence>
<name>A0A2T1GIF1_9CYAN</name>
<dbReference type="SUPFAM" id="SSF90123">
    <property type="entry name" value="ABC transporter transmembrane region"/>
    <property type="match status" value="1"/>
</dbReference>
<keyword evidence="8" id="KW-1185">Reference proteome</keyword>
<evidence type="ECO:0000256" key="5">
    <source>
        <dbReference type="SAM" id="Phobius"/>
    </source>
</evidence>
<proteinExistence type="predicted"/>
<feature type="transmembrane region" description="Helical" evidence="5">
    <location>
        <begin position="79"/>
        <end position="96"/>
    </location>
</feature>
<dbReference type="Gene3D" id="1.20.1560.10">
    <property type="entry name" value="ABC transporter type 1, transmembrane domain"/>
    <property type="match status" value="1"/>
</dbReference>
<dbReference type="Proteomes" id="UP000238937">
    <property type="component" value="Unassembled WGS sequence"/>
</dbReference>